<keyword evidence="2" id="KW-0812">Transmembrane</keyword>
<protein>
    <recommendedName>
        <fullName evidence="5">MmpS family membrane protein</fullName>
    </recommendedName>
</protein>
<proteinExistence type="predicted"/>
<name>A0ABW0DMK7_9ACTN</name>
<keyword evidence="4" id="KW-1185">Reference proteome</keyword>
<evidence type="ECO:0000313" key="3">
    <source>
        <dbReference type="EMBL" id="MFC5239245.1"/>
    </source>
</evidence>
<feature type="transmembrane region" description="Helical" evidence="2">
    <location>
        <begin position="61"/>
        <end position="81"/>
    </location>
</feature>
<evidence type="ECO:0008006" key="5">
    <source>
        <dbReference type="Google" id="ProtNLM"/>
    </source>
</evidence>
<feature type="compositionally biased region" description="Gly residues" evidence="1">
    <location>
        <begin position="29"/>
        <end position="39"/>
    </location>
</feature>
<feature type="compositionally biased region" description="Pro residues" evidence="1">
    <location>
        <begin position="185"/>
        <end position="194"/>
    </location>
</feature>
<dbReference type="Gene3D" id="2.60.40.2880">
    <property type="entry name" value="MmpS1-5, C-terminal soluble domain"/>
    <property type="match status" value="1"/>
</dbReference>
<feature type="region of interest" description="Disordered" evidence="1">
    <location>
        <begin position="1"/>
        <end position="56"/>
    </location>
</feature>
<keyword evidence="2" id="KW-1133">Transmembrane helix</keyword>
<organism evidence="3 4">
    <name type="scientific">Streptomyces atrovirens</name>
    <dbReference type="NCBI Taxonomy" id="285556"/>
    <lineage>
        <taxon>Bacteria</taxon>
        <taxon>Bacillati</taxon>
        <taxon>Actinomycetota</taxon>
        <taxon>Actinomycetes</taxon>
        <taxon>Kitasatosporales</taxon>
        <taxon>Streptomycetaceae</taxon>
        <taxon>Streptomyces</taxon>
    </lineage>
</organism>
<dbReference type="Proteomes" id="UP001596035">
    <property type="component" value="Unassembled WGS sequence"/>
</dbReference>
<accession>A0ABW0DMK7</accession>
<dbReference type="EMBL" id="JBHSKN010000005">
    <property type="protein sequence ID" value="MFC5239245.1"/>
    <property type="molecule type" value="Genomic_DNA"/>
</dbReference>
<evidence type="ECO:0000256" key="1">
    <source>
        <dbReference type="SAM" id="MobiDB-lite"/>
    </source>
</evidence>
<sequence>MSSETREAGPSTSTVEHAGADADAPGATGTAGAGAGSDGQGRTPPVDTEDGGHKTRSNRPVLIAAVGFLVLCLGVALFGVVRGGDEDKAEPGIPTAPVTYEVTGEGTVDLSYQGGSEQGTAETVSGARLPWRKTVEVPLGQNPVISITLGEQGGQVRCAVAVRGRHMQSATASGGFGRATCSTPLPAPEPEASN</sequence>
<reference evidence="4" key="1">
    <citation type="journal article" date="2019" name="Int. J. Syst. Evol. Microbiol.">
        <title>The Global Catalogue of Microorganisms (GCM) 10K type strain sequencing project: providing services to taxonomists for standard genome sequencing and annotation.</title>
        <authorList>
            <consortium name="The Broad Institute Genomics Platform"/>
            <consortium name="The Broad Institute Genome Sequencing Center for Infectious Disease"/>
            <person name="Wu L."/>
            <person name="Ma J."/>
        </authorList>
    </citation>
    <scope>NUCLEOTIDE SEQUENCE [LARGE SCALE GENOMIC DNA]</scope>
    <source>
        <strain evidence="4">CGMCC 4.7131</strain>
    </source>
</reference>
<gene>
    <name evidence="3" type="ORF">ACFPWV_04860</name>
</gene>
<comment type="caution">
    <text evidence="3">The sequence shown here is derived from an EMBL/GenBank/DDBJ whole genome shotgun (WGS) entry which is preliminary data.</text>
</comment>
<feature type="region of interest" description="Disordered" evidence="1">
    <location>
        <begin position="171"/>
        <end position="194"/>
    </location>
</feature>
<keyword evidence="2" id="KW-0472">Membrane</keyword>
<dbReference type="RefSeq" id="WP_344556804.1">
    <property type="nucleotide sequence ID" value="NZ_BAAATG010000009.1"/>
</dbReference>
<dbReference type="InterPro" id="IPR038468">
    <property type="entry name" value="MmpS_C"/>
</dbReference>
<evidence type="ECO:0000256" key="2">
    <source>
        <dbReference type="SAM" id="Phobius"/>
    </source>
</evidence>
<evidence type="ECO:0000313" key="4">
    <source>
        <dbReference type="Proteomes" id="UP001596035"/>
    </source>
</evidence>